<accession>A0A9P4PKX9</accession>
<sequence length="103" mass="11610">MKDERGQSCEGPPEAGMTLKCCCLDSECGYLCGDSWQRPFPGELLGSCSEAGKREESFRNKQHSRKWQVERVVDPLLKINDNIRLLMHSSRDTTKYDGGLLVS</sequence>
<dbReference type="EMBL" id="MU001500">
    <property type="protein sequence ID" value="KAF2445068.1"/>
    <property type="molecule type" value="Genomic_DNA"/>
</dbReference>
<dbReference type="AlphaFoldDB" id="A0A9P4PKX9"/>
<protein>
    <submittedName>
        <fullName evidence="1">Uncharacterized protein</fullName>
    </submittedName>
</protein>
<name>A0A9P4PKX9_9PLEO</name>
<keyword evidence="2" id="KW-1185">Reference proteome</keyword>
<proteinExistence type="predicted"/>
<reference evidence="1" key="1">
    <citation type="journal article" date="2020" name="Stud. Mycol.">
        <title>101 Dothideomycetes genomes: a test case for predicting lifestyles and emergence of pathogens.</title>
        <authorList>
            <person name="Haridas S."/>
            <person name="Albert R."/>
            <person name="Binder M."/>
            <person name="Bloem J."/>
            <person name="Labutti K."/>
            <person name="Salamov A."/>
            <person name="Andreopoulos B."/>
            <person name="Baker S."/>
            <person name="Barry K."/>
            <person name="Bills G."/>
            <person name="Bluhm B."/>
            <person name="Cannon C."/>
            <person name="Castanera R."/>
            <person name="Culley D."/>
            <person name="Daum C."/>
            <person name="Ezra D."/>
            <person name="Gonzalez J."/>
            <person name="Henrissat B."/>
            <person name="Kuo A."/>
            <person name="Liang C."/>
            <person name="Lipzen A."/>
            <person name="Lutzoni F."/>
            <person name="Magnuson J."/>
            <person name="Mondo S."/>
            <person name="Nolan M."/>
            <person name="Ohm R."/>
            <person name="Pangilinan J."/>
            <person name="Park H.-J."/>
            <person name="Ramirez L."/>
            <person name="Alfaro M."/>
            <person name="Sun H."/>
            <person name="Tritt A."/>
            <person name="Yoshinaga Y."/>
            <person name="Zwiers L.-H."/>
            <person name="Turgeon B."/>
            <person name="Goodwin S."/>
            <person name="Spatafora J."/>
            <person name="Crous P."/>
            <person name="Grigoriev I."/>
        </authorList>
    </citation>
    <scope>NUCLEOTIDE SEQUENCE</scope>
    <source>
        <strain evidence="1">CBS 690.94</strain>
    </source>
</reference>
<dbReference type="Proteomes" id="UP000799764">
    <property type="component" value="Unassembled WGS sequence"/>
</dbReference>
<comment type="caution">
    <text evidence="1">The sequence shown here is derived from an EMBL/GenBank/DDBJ whole genome shotgun (WGS) entry which is preliminary data.</text>
</comment>
<organism evidence="1 2">
    <name type="scientific">Karstenula rhodostoma CBS 690.94</name>
    <dbReference type="NCBI Taxonomy" id="1392251"/>
    <lineage>
        <taxon>Eukaryota</taxon>
        <taxon>Fungi</taxon>
        <taxon>Dikarya</taxon>
        <taxon>Ascomycota</taxon>
        <taxon>Pezizomycotina</taxon>
        <taxon>Dothideomycetes</taxon>
        <taxon>Pleosporomycetidae</taxon>
        <taxon>Pleosporales</taxon>
        <taxon>Massarineae</taxon>
        <taxon>Didymosphaeriaceae</taxon>
        <taxon>Karstenula</taxon>
    </lineage>
</organism>
<evidence type="ECO:0000313" key="1">
    <source>
        <dbReference type="EMBL" id="KAF2445068.1"/>
    </source>
</evidence>
<gene>
    <name evidence="1" type="ORF">P171DRAFT_288368</name>
</gene>
<evidence type="ECO:0000313" key="2">
    <source>
        <dbReference type="Proteomes" id="UP000799764"/>
    </source>
</evidence>